<dbReference type="Proteomes" id="UP000323257">
    <property type="component" value="Unassembled WGS sequence"/>
</dbReference>
<gene>
    <name evidence="6" type="ORF">BCM02_10776</name>
</gene>
<dbReference type="RefSeq" id="WP_148930662.1">
    <property type="nucleotide sequence ID" value="NZ_VNHS01000007.1"/>
</dbReference>
<dbReference type="InterPro" id="IPR050727">
    <property type="entry name" value="GH43_arabinanases"/>
</dbReference>
<comment type="pathway">
    <text evidence="1">Glycan metabolism; L-arabinan degradation.</text>
</comment>
<name>A0A5S5C3M7_9BACL</name>
<dbReference type="AlphaFoldDB" id="A0A5S5C3M7"/>
<dbReference type="SUPFAM" id="SSF75005">
    <property type="entry name" value="Arabinanase/levansucrase/invertase"/>
    <property type="match status" value="1"/>
</dbReference>
<keyword evidence="4 5" id="KW-0326">Glycosidase</keyword>
<proteinExistence type="inferred from homology"/>
<dbReference type="Gene3D" id="2.115.10.20">
    <property type="entry name" value="Glycosyl hydrolase domain, family 43"/>
    <property type="match status" value="1"/>
</dbReference>
<keyword evidence="7" id="KW-1185">Reference proteome</keyword>
<accession>A0A5S5C3M7</accession>
<evidence type="ECO:0000256" key="2">
    <source>
        <dbReference type="ARBA" id="ARBA00009865"/>
    </source>
</evidence>
<evidence type="ECO:0000256" key="1">
    <source>
        <dbReference type="ARBA" id="ARBA00004834"/>
    </source>
</evidence>
<evidence type="ECO:0000313" key="6">
    <source>
        <dbReference type="EMBL" id="TYP73092.1"/>
    </source>
</evidence>
<dbReference type="CDD" id="cd08983">
    <property type="entry name" value="GH43_Bt3655-like"/>
    <property type="match status" value="1"/>
</dbReference>
<dbReference type="InterPro" id="IPR023296">
    <property type="entry name" value="Glyco_hydro_beta-prop_sf"/>
</dbReference>
<keyword evidence="3 5" id="KW-0378">Hydrolase</keyword>
<protein>
    <submittedName>
        <fullName evidence="6">Glycosyl hydrolase family 43</fullName>
    </submittedName>
</protein>
<dbReference type="EMBL" id="VNHS01000007">
    <property type="protein sequence ID" value="TYP73092.1"/>
    <property type="molecule type" value="Genomic_DNA"/>
</dbReference>
<dbReference type="Pfam" id="PF04616">
    <property type="entry name" value="Glyco_hydro_43"/>
    <property type="match status" value="1"/>
</dbReference>
<organism evidence="6 7">
    <name type="scientific">Paenibacillus methanolicus</name>
    <dbReference type="NCBI Taxonomy" id="582686"/>
    <lineage>
        <taxon>Bacteria</taxon>
        <taxon>Bacillati</taxon>
        <taxon>Bacillota</taxon>
        <taxon>Bacilli</taxon>
        <taxon>Bacillales</taxon>
        <taxon>Paenibacillaceae</taxon>
        <taxon>Paenibacillus</taxon>
    </lineage>
</organism>
<reference evidence="6 7" key="1">
    <citation type="submission" date="2019-07" db="EMBL/GenBank/DDBJ databases">
        <title>Genomic Encyclopedia of Type Strains, Phase III (KMG-III): the genomes of soil and plant-associated and newly described type strains.</title>
        <authorList>
            <person name="Whitman W."/>
        </authorList>
    </citation>
    <scope>NUCLEOTIDE SEQUENCE [LARGE SCALE GENOMIC DNA]</scope>
    <source>
        <strain evidence="6 7">BL24</strain>
    </source>
</reference>
<evidence type="ECO:0000256" key="5">
    <source>
        <dbReference type="RuleBase" id="RU361187"/>
    </source>
</evidence>
<comment type="caution">
    <text evidence="6">The sequence shown here is derived from an EMBL/GenBank/DDBJ whole genome shotgun (WGS) entry which is preliminary data.</text>
</comment>
<comment type="similarity">
    <text evidence="2 5">Belongs to the glycosyl hydrolase 43 family.</text>
</comment>
<evidence type="ECO:0000256" key="3">
    <source>
        <dbReference type="ARBA" id="ARBA00022801"/>
    </source>
</evidence>
<dbReference type="GO" id="GO:0005975">
    <property type="term" value="P:carbohydrate metabolic process"/>
    <property type="evidence" value="ECO:0007669"/>
    <property type="project" value="InterPro"/>
</dbReference>
<dbReference type="InterPro" id="IPR006710">
    <property type="entry name" value="Glyco_hydro_43"/>
</dbReference>
<evidence type="ECO:0000256" key="4">
    <source>
        <dbReference type="ARBA" id="ARBA00023295"/>
    </source>
</evidence>
<sequence>MQAYVFVHFKEKRTPDGEQVYFGISKDGFQWEAVNEGNPVLWSYYGDKGVRDFTITRTKEGKFVILATDLSLSYGMLNQYQHSWAEISRNGSKNLVLWESDDLIHWSEQRMVKLGNEDFGCLWAPDIIYDKRRDDYVVHWSSAHRGNDYGEKGIYYSRTNDFVQFSEPQLLLQKEDSGIIDSAMYEEDGKYYLFLKSENNPVGIILMASEHITGPFERIEAFDQSMAELEGGHYEAPTAVKLEDGRWCLFADRFGVSAEEQGYVPFVAEKLSTGEFVRSDNAFTFPYGFKHGTILTITMEEYERLKGYKKMPSEY</sequence>
<dbReference type="PANTHER" id="PTHR43301:SF3">
    <property type="entry name" value="ARABINAN ENDO-1,5-ALPHA-L-ARABINOSIDASE A-RELATED"/>
    <property type="match status" value="1"/>
</dbReference>
<dbReference type="OrthoDB" id="9758923at2"/>
<dbReference type="PANTHER" id="PTHR43301">
    <property type="entry name" value="ARABINAN ENDO-1,5-ALPHA-L-ARABINOSIDASE"/>
    <property type="match status" value="1"/>
</dbReference>
<dbReference type="GO" id="GO:0004553">
    <property type="term" value="F:hydrolase activity, hydrolyzing O-glycosyl compounds"/>
    <property type="evidence" value="ECO:0007669"/>
    <property type="project" value="InterPro"/>
</dbReference>
<evidence type="ECO:0000313" key="7">
    <source>
        <dbReference type="Proteomes" id="UP000323257"/>
    </source>
</evidence>